<dbReference type="STRING" id="40754.THII_2226"/>
<evidence type="ECO:0000313" key="2">
    <source>
        <dbReference type="Proteomes" id="UP000031623"/>
    </source>
</evidence>
<organism evidence="1 2">
    <name type="scientific">Thioploca ingrica</name>
    <dbReference type="NCBI Taxonomy" id="40754"/>
    <lineage>
        <taxon>Bacteria</taxon>
        <taxon>Pseudomonadati</taxon>
        <taxon>Pseudomonadota</taxon>
        <taxon>Gammaproteobacteria</taxon>
        <taxon>Thiotrichales</taxon>
        <taxon>Thiotrichaceae</taxon>
        <taxon>Thioploca</taxon>
    </lineage>
</organism>
<dbReference type="EMBL" id="AP014633">
    <property type="protein sequence ID" value="BAP56523.1"/>
    <property type="molecule type" value="Genomic_DNA"/>
</dbReference>
<sequence length="73" mass="7682">MAKANHTITGNNSLTTINQLSLAIEALADVISPEQTESLPIFVVEGLFVGIQHLAQKINQLTQPGLVQGGEAS</sequence>
<dbReference type="HOGENOM" id="CLU_2703666_0_0_6"/>
<name>A0A090AES6_9GAMM</name>
<evidence type="ECO:0000313" key="1">
    <source>
        <dbReference type="EMBL" id="BAP56523.1"/>
    </source>
</evidence>
<dbReference type="AlphaFoldDB" id="A0A090AES6"/>
<accession>A0A090AES6</accession>
<gene>
    <name evidence="1" type="ORF">THII_2226</name>
</gene>
<dbReference type="Proteomes" id="UP000031623">
    <property type="component" value="Chromosome"/>
</dbReference>
<protein>
    <submittedName>
        <fullName evidence="1">Uncharacterized protein</fullName>
    </submittedName>
</protein>
<proteinExistence type="predicted"/>
<keyword evidence="2" id="KW-1185">Reference proteome</keyword>
<reference evidence="1 2" key="1">
    <citation type="journal article" date="2014" name="ISME J.">
        <title>Ecophysiology of Thioploca ingrica as revealed by the complete genome sequence supplemented with proteomic evidence.</title>
        <authorList>
            <person name="Kojima H."/>
            <person name="Ogura Y."/>
            <person name="Yamamoto N."/>
            <person name="Togashi T."/>
            <person name="Mori H."/>
            <person name="Watanabe T."/>
            <person name="Nemoto F."/>
            <person name="Kurokawa K."/>
            <person name="Hayashi T."/>
            <person name="Fukui M."/>
        </authorList>
    </citation>
    <scope>NUCLEOTIDE SEQUENCE [LARGE SCALE GENOMIC DNA]</scope>
</reference>
<dbReference type="KEGG" id="tig:THII_2226"/>